<dbReference type="InterPro" id="IPR008949">
    <property type="entry name" value="Isoprenoid_synthase_dom_sf"/>
</dbReference>
<dbReference type="eggNOG" id="ENOG502S2X0">
    <property type="taxonomic scope" value="Eukaryota"/>
</dbReference>
<organism evidence="1 2">
    <name type="scientific">Macrophomina phaseolina (strain MS6)</name>
    <name type="common">Charcoal rot fungus</name>
    <dbReference type="NCBI Taxonomy" id="1126212"/>
    <lineage>
        <taxon>Eukaryota</taxon>
        <taxon>Fungi</taxon>
        <taxon>Dikarya</taxon>
        <taxon>Ascomycota</taxon>
        <taxon>Pezizomycotina</taxon>
        <taxon>Dothideomycetes</taxon>
        <taxon>Dothideomycetes incertae sedis</taxon>
        <taxon>Botryosphaeriales</taxon>
        <taxon>Botryosphaeriaceae</taxon>
        <taxon>Macrophomina</taxon>
    </lineage>
</organism>
<protein>
    <submittedName>
        <fullName evidence="1">Terpenoid synthase</fullName>
    </submittedName>
</protein>
<dbReference type="EMBL" id="AHHD01000500">
    <property type="protein sequence ID" value="EKG10918.1"/>
    <property type="molecule type" value="Genomic_DNA"/>
</dbReference>
<comment type="caution">
    <text evidence="1">The sequence shown here is derived from an EMBL/GenBank/DDBJ whole genome shotgun (WGS) entry which is preliminary data.</text>
</comment>
<evidence type="ECO:0000313" key="2">
    <source>
        <dbReference type="Proteomes" id="UP000007129"/>
    </source>
</evidence>
<sequence>MAIGEDVINGNNKQKRYIRIPDMFASFMSAEPRLNPHYAKVKQESEAWIEAVLHLEQKTAQRNSKADFTYLASLWIADADEEALRVVVDWLHWIFFFDDLECDATFATTDDSHPPVSAEEYPLRYVFQYNWYCFRKRASPELQERYRKSMKGYFDAVLGQVDVAAKSLKLDVEAFMDFRRRSIGVFPTQELIEYADNPCCDAVLADETTARYAHGIKLPQYVLHDKAVTELRRISADMTAL</sequence>
<dbReference type="Proteomes" id="UP000007129">
    <property type="component" value="Unassembled WGS sequence"/>
</dbReference>
<gene>
    <name evidence="1" type="ORF">MPH_11920</name>
</gene>
<dbReference type="AlphaFoldDB" id="K2R913"/>
<proteinExistence type="predicted"/>
<dbReference type="VEuPathDB" id="FungiDB:MPH_11920"/>
<reference evidence="1 2" key="1">
    <citation type="journal article" date="2012" name="BMC Genomics">
        <title>Tools to kill: Genome of one of the most destructive plant pathogenic fungi Macrophomina phaseolina.</title>
        <authorList>
            <person name="Islam M.S."/>
            <person name="Haque M.S."/>
            <person name="Islam M.M."/>
            <person name="Emdad E.M."/>
            <person name="Halim A."/>
            <person name="Hossen Q.M.M."/>
            <person name="Hossain M.Z."/>
            <person name="Ahmed B."/>
            <person name="Rahim S."/>
            <person name="Rahman M.S."/>
            <person name="Alam M.M."/>
            <person name="Hou S."/>
            <person name="Wan X."/>
            <person name="Saito J.A."/>
            <person name="Alam M."/>
        </authorList>
    </citation>
    <scope>NUCLEOTIDE SEQUENCE [LARGE SCALE GENOMIC DNA]</scope>
    <source>
        <strain evidence="1 2">MS6</strain>
    </source>
</reference>
<dbReference type="InParanoid" id="K2R913"/>
<dbReference type="OrthoDB" id="2861623at2759"/>
<dbReference type="Pfam" id="PF19086">
    <property type="entry name" value="Terpene_syn_C_2"/>
    <property type="match status" value="1"/>
</dbReference>
<evidence type="ECO:0000313" key="1">
    <source>
        <dbReference type="EMBL" id="EKG10918.1"/>
    </source>
</evidence>
<accession>K2R913</accession>
<name>K2R913_MACPH</name>
<dbReference type="STRING" id="1126212.K2R913"/>
<dbReference type="Gene3D" id="1.10.600.10">
    <property type="entry name" value="Farnesyl Diphosphate Synthase"/>
    <property type="match status" value="1"/>
</dbReference>
<dbReference type="HOGENOM" id="CLU_083383_0_0_1"/>
<dbReference type="SUPFAM" id="SSF48576">
    <property type="entry name" value="Terpenoid synthases"/>
    <property type="match status" value="1"/>
</dbReference>